<gene>
    <name evidence="2" type="ORF">EIP91_010244</name>
</gene>
<keyword evidence="3" id="KW-1185">Reference proteome</keyword>
<sequence>MLNIRDAAVYKLPRLAPIPTLRLSIPDPHLPWNYSSCQPIVISMDDYNQFNIAGHIMEGPGTRPSNVFEHLMNSMVKAGPTGPILKYPGSQIPALIHANPPKSPAALAKSYSSFWDFWAVTEVICRDPSPRFEHQYYGPYNTFFTSMFHSLHRRFEVFPQFPLRKSLNLATERASRHTRGATSASSMGGVTVGRGASSESKKNAHPKYPDILVSKIRLPPADGHSMQYLRVPLLVAEFKVTENFTDEDRIQLKDYMRRICRFDNCVHPIQGLLIGRNYAELYEVDPVRYREDAQRIHGDVQLVKVFDILTPGQPENELLDVLGELAIKHWNL</sequence>
<name>A0A4R0R0U2_9APHY</name>
<comment type="caution">
    <text evidence="2">The sequence shown here is derived from an EMBL/GenBank/DDBJ whole genome shotgun (WGS) entry which is preliminary data.</text>
</comment>
<reference evidence="2 3" key="1">
    <citation type="submission" date="2018-11" db="EMBL/GenBank/DDBJ databases">
        <title>Genome assembly of Steccherinum ochraceum LE-BIN_3174, the white-rot fungus of the Steccherinaceae family (The Residual Polyporoid clade, Polyporales, Basidiomycota).</title>
        <authorList>
            <person name="Fedorova T.V."/>
            <person name="Glazunova O.A."/>
            <person name="Landesman E.O."/>
            <person name="Moiseenko K.V."/>
            <person name="Psurtseva N.V."/>
            <person name="Savinova O.S."/>
            <person name="Shakhova N.V."/>
            <person name="Tyazhelova T.V."/>
            <person name="Vasina D.V."/>
        </authorList>
    </citation>
    <scope>NUCLEOTIDE SEQUENCE [LARGE SCALE GENOMIC DNA]</scope>
    <source>
        <strain evidence="2 3">LE-BIN_3174</strain>
    </source>
</reference>
<dbReference type="Proteomes" id="UP000292702">
    <property type="component" value="Unassembled WGS sequence"/>
</dbReference>
<evidence type="ECO:0000256" key="1">
    <source>
        <dbReference type="SAM" id="MobiDB-lite"/>
    </source>
</evidence>
<feature type="region of interest" description="Disordered" evidence="1">
    <location>
        <begin position="175"/>
        <end position="204"/>
    </location>
</feature>
<organism evidence="2 3">
    <name type="scientific">Steccherinum ochraceum</name>
    <dbReference type="NCBI Taxonomy" id="92696"/>
    <lineage>
        <taxon>Eukaryota</taxon>
        <taxon>Fungi</taxon>
        <taxon>Dikarya</taxon>
        <taxon>Basidiomycota</taxon>
        <taxon>Agaricomycotina</taxon>
        <taxon>Agaricomycetes</taxon>
        <taxon>Polyporales</taxon>
        <taxon>Steccherinaceae</taxon>
        <taxon>Steccherinum</taxon>
    </lineage>
</organism>
<evidence type="ECO:0000313" key="2">
    <source>
        <dbReference type="EMBL" id="TCD60391.1"/>
    </source>
</evidence>
<evidence type="ECO:0000313" key="3">
    <source>
        <dbReference type="Proteomes" id="UP000292702"/>
    </source>
</evidence>
<protein>
    <submittedName>
        <fullName evidence="2">Uncharacterized protein</fullName>
    </submittedName>
</protein>
<dbReference type="EMBL" id="RWJN01000605">
    <property type="protein sequence ID" value="TCD60391.1"/>
    <property type="molecule type" value="Genomic_DNA"/>
</dbReference>
<proteinExistence type="predicted"/>
<dbReference type="AlphaFoldDB" id="A0A4R0R0U2"/>
<dbReference type="OrthoDB" id="2963117at2759"/>
<accession>A0A4R0R0U2</accession>